<dbReference type="EMBL" id="JANFVX010000020">
    <property type="protein sequence ID" value="MCW0345817.1"/>
    <property type="molecule type" value="Genomic_DNA"/>
</dbReference>
<reference evidence="1" key="1">
    <citation type="submission" date="2022-06" db="EMBL/GenBank/DDBJ databases">
        <title>Dynamics of rice microbiomes reveals core vertical transmitted seed endophytes.</title>
        <authorList>
            <person name="Liao K."/>
            <person name="Zhang X."/>
        </authorList>
    </citation>
    <scope>NUCLEOTIDE SEQUENCE</scope>
    <source>
        <strain evidence="1">JT1-17</strain>
    </source>
</reference>
<evidence type="ECO:0000313" key="1">
    <source>
        <dbReference type="EMBL" id="MCW0345817.1"/>
    </source>
</evidence>
<accession>A0AAJ1D280</accession>
<proteinExistence type="predicted"/>
<gene>
    <name evidence="1" type="ORF">NB703_003910</name>
</gene>
<organism evidence="1 2">
    <name type="scientific">Pantoea ananas</name>
    <name type="common">Erwinia uredovora</name>
    <dbReference type="NCBI Taxonomy" id="553"/>
    <lineage>
        <taxon>Bacteria</taxon>
        <taxon>Pseudomonadati</taxon>
        <taxon>Pseudomonadota</taxon>
        <taxon>Gammaproteobacteria</taxon>
        <taxon>Enterobacterales</taxon>
        <taxon>Erwiniaceae</taxon>
        <taxon>Pantoea</taxon>
    </lineage>
</organism>
<dbReference type="Proteomes" id="UP001208888">
    <property type="component" value="Unassembled WGS sequence"/>
</dbReference>
<evidence type="ECO:0000313" key="2">
    <source>
        <dbReference type="Proteomes" id="UP001208888"/>
    </source>
</evidence>
<comment type="caution">
    <text evidence="1">The sequence shown here is derived from an EMBL/GenBank/DDBJ whole genome shotgun (WGS) entry which is preliminary data.</text>
</comment>
<name>A0AAJ1D280_PANAN</name>
<dbReference type="AlphaFoldDB" id="A0AAJ1D280"/>
<sequence>MATGASIAFSKRSGTGSFGARKLATTFSLTALAATDCSDSSSSRCMREVNTPLSASSGTSSPLLITLSSARFRSGIFSSCCPALKAVTSRSPYVKRVWLSLSTEMASRTASVASVRRGASGADCNSSRARASLMTCLMSKPSSSIWRCQRACRRLRPLSVSGLTIGSLTGEDMSRNTCPVSTGSALSGAAVTVFSAVTVCSGAALPAETESGPAFC</sequence>
<protein>
    <submittedName>
        <fullName evidence="1">Uncharacterized protein</fullName>
    </submittedName>
</protein>